<evidence type="ECO:0000313" key="2">
    <source>
        <dbReference type="Proteomes" id="UP000282297"/>
    </source>
</evidence>
<proteinExistence type="predicted"/>
<dbReference type="InterPro" id="IPR025347">
    <property type="entry name" value="DUF4251"/>
</dbReference>
<dbReference type="Pfam" id="PF14059">
    <property type="entry name" value="DUF4251"/>
    <property type="match status" value="1"/>
</dbReference>
<dbReference type="EMBL" id="CP034171">
    <property type="protein sequence ID" value="AZI19496.1"/>
    <property type="molecule type" value="Genomic_DNA"/>
</dbReference>
<evidence type="ECO:0000313" key="1">
    <source>
        <dbReference type="EMBL" id="AZI19496.1"/>
    </source>
</evidence>
<name>A0A3G8WUS9_9FLAO</name>
<protein>
    <submittedName>
        <fullName evidence="1">DUF4251 domain-containing protein</fullName>
    </submittedName>
</protein>
<gene>
    <name evidence="1" type="ORF">EIH08_01060</name>
</gene>
<dbReference type="Gene3D" id="2.40.128.410">
    <property type="match status" value="1"/>
</dbReference>
<dbReference type="Proteomes" id="UP000282297">
    <property type="component" value="Chromosome"/>
</dbReference>
<accession>A0A3G8WUS9</accession>
<reference evidence="2" key="1">
    <citation type="submission" date="2018-11" db="EMBL/GenBank/DDBJ databases">
        <title>Proposal to divide the Flavobacteriaceae and reorganize its genera based on Amino Acid Identity values calculated from whole genome sequences.</title>
        <authorList>
            <person name="Nicholson A.C."/>
            <person name="Gulvik C.A."/>
            <person name="Whitney A.M."/>
            <person name="Humrighouse B.W."/>
            <person name="Bell M."/>
            <person name="Holmes B."/>
            <person name="Steigerwalt A.B."/>
            <person name="Villarma A."/>
            <person name="Sheth M."/>
            <person name="Batra D."/>
            <person name="Pryor J."/>
            <person name="Bernardet J.-F."/>
            <person name="Hugo C."/>
            <person name="Kampfer P."/>
            <person name="Newman J.D."/>
            <person name="McQuiston J.R."/>
        </authorList>
    </citation>
    <scope>NUCLEOTIDE SEQUENCE [LARGE SCALE GENOMIC DNA]</scope>
    <source>
        <strain evidence="2">H4753</strain>
    </source>
</reference>
<organism evidence="1 2">
    <name type="scientific">Chryseobacterium taklimakanense</name>
    <dbReference type="NCBI Taxonomy" id="536441"/>
    <lineage>
        <taxon>Bacteria</taxon>
        <taxon>Pseudomonadati</taxon>
        <taxon>Bacteroidota</taxon>
        <taxon>Flavobacteriia</taxon>
        <taxon>Flavobacteriales</taxon>
        <taxon>Weeksellaceae</taxon>
        <taxon>Chryseobacterium group</taxon>
        <taxon>Chryseobacterium</taxon>
    </lineage>
</organism>
<sequence length="190" mass="21508">MFRWMLMTGNQYLMTETLNKTKINPIKLFKLFFAATLFLLLSCGAASTSQSAAIAPELLRDVIWSKNYTVYVNQVKPAQTNVMKNTQSVRTFDDPKAQYIKLTPDFIDVYLPYFGDAQLTDATNADFKFRSKYIYDSKVDSNGNWTVTVIPENTTGVQEMIIEVNKSGTAFITVNSSRRSPVGYNGFIEN</sequence>
<dbReference type="AlphaFoldDB" id="A0A3G8WUS9"/>